<protein>
    <recommendedName>
        <fullName evidence="2">DUF6593 domain-containing protein</fullName>
    </recommendedName>
</protein>
<dbReference type="OrthoDB" id="3360976at2759"/>
<sequence length="207" mass="23704">MKLILTKGDPKHTTLLDDEGREAYKITTLKKFARPDATTIGRRNAPHPLPSEAATSTQPQQEDSEEQDEEFSEIARIYWRRVNPTELIFKGQKIILKEVMASIGFLNRDRQFIGPNGVAYIWKIPSRGHLELYVDDESKTEVAALHGASKGVRNQKHPAFLEIQPAGLHMVDLIVVTMVYVEYIRVSRERANRYDPTAHAMYKWLMS</sequence>
<dbReference type="AlphaFoldDB" id="A0A067PEF6"/>
<dbReference type="InterPro" id="IPR046528">
    <property type="entry name" value="DUF6593"/>
</dbReference>
<evidence type="ECO:0000259" key="2">
    <source>
        <dbReference type="Pfam" id="PF20236"/>
    </source>
</evidence>
<dbReference type="EMBL" id="KL197735">
    <property type="protein sequence ID" value="KDQ53159.1"/>
    <property type="molecule type" value="Genomic_DNA"/>
</dbReference>
<feature type="region of interest" description="Disordered" evidence="1">
    <location>
        <begin position="35"/>
        <end position="69"/>
    </location>
</feature>
<evidence type="ECO:0000313" key="3">
    <source>
        <dbReference type="EMBL" id="KDQ53159.1"/>
    </source>
</evidence>
<reference evidence="4" key="1">
    <citation type="journal article" date="2014" name="Proc. Natl. Acad. Sci. U.S.A.">
        <title>Extensive sampling of basidiomycete genomes demonstrates inadequacy of the white-rot/brown-rot paradigm for wood decay fungi.</title>
        <authorList>
            <person name="Riley R."/>
            <person name="Salamov A.A."/>
            <person name="Brown D.W."/>
            <person name="Nagy L.G."/>
            <person name="Floudas D."/>
            <person name="Held B.W."/>
            <person name="Levasseur A."/>
            <person name="Lombard V."/>
            <person name="Morin E."/>
            <person name="Otillar R."/>
            <person name="Lindquist E.A."/>
            <person name="Sun H."/>
            <person name="LaButti K.M."/>
            <person name="Schmutz J."/>
            <person name="Jabbour D."/>
            <person name="Luo H."/>
            <person name="Baker S.E."/>
            <person name="Pisabarro A.G."/>
            <person name="Walton J.D."/>
            <person name="Blanchette R.A."/>
            <person name="Henrissat B."/>
            <person name="Martin F."/>
            <person name="Cullen D."/>
            <person name="Hibbett D.S."/>
            <person name="Grigoriev I.V."/>
        </authorList>
    </citation>
    <scope>NUCLEOTIDE SEQUENCE [LARGE SCALE GENOMIC DNA]</scope>
    <source>
        <strain evidence="4">MUCL 33604</strain>
    </source>
</reference>
<keyword evidence="4" id="KW-1185">Reference proteome</keyword>
<dbReference type="HOGENOM" id="CLU_084280_4_1_1"/>
<organism evidence="3 4">
    <name type="scientific">Jaapia argillacea MUCL 33604</name>
    <dbReference type="NCBI Taxonomy" id="933084"/>
    <lineage>
        <taxon>Eukaryota</taxon>
        <taxon>Fungi</taxon>
        <taxon>Dikarya</taxon>
        <taxon>Basidiomycota</taxon>
        <taxon>Agaricomycotina</taxon>
        <taxon>Agaricomycetes</taxon>
        <taxon>Agaricomycetidae</taxon>
        <taxon>Jaapiales</taxon>
        <taxon>Jaapiaceae</taxon>
        <taxon>Jaapia</taxon>
    </lineage>
</organism>
<gene>
    <name evidence="3" type="ORF">JAAARDRAFT_436641</name>
</gene>
<evidence type="ECO:0000313" key="4">
    <source>
        <dbReference type="Proteomes" id="UP000027265"/>
    </source>
</evidence>
<proteinExistence type="predicted"/>
<dbReference type="InParanoid" id="A0A067PEF6"/>
<accession>A0A067PEF6</accession>
<evidence type="ECO:0000256" key="1">
    <source>
        <dbReference type="SAM" id="MobiDB-lite"/>
    </source>
</evidence>
<name>A0A067PEF6_9AGAM</name>
<feature type="domain" description="DUF6593" evidence="2">
    <location>
        <begin position="9"/>
        <end position="184"/>
    </location>
</feature>
<dbReference type="Pfam" id="PF20236">
    <property type="entry name" value="DUF6593"/>
    <property type="match status" value="1"/>
</dbReference>
<dbReference type="Proteomes" id="UP000027265">
    <property type="component" value="Unassembled WGS sequence"/>
</dbReference>